<evidence type="ECO:0000313" key="2">
    <source>
        <dbReference type="EMBL" id="KAF7300931.1"/>
    </source>
</evidence>
<accession>A0A8H6W2X8</accession>
<comment type="caution">
    <text evidence="2">The sequence shown here is derived from an EMBL/GenBank/DDBJ whole genome shotgun (WGS) entry which is preliminary data.</text>
</comment>
<dbReference type="InterPro" id="IPR021109">
    <property type="entry name" value="Peptidase_aspartic_dom_sf"/>
</dbReference>
<evidence type="ECO:0000313" key="3">
    <source>
        <dbReference type="Proteomes" id="UP000636479"/>
    </source>
</evidence>
<dbReference type="Proteomes" id="UP000636479">
    <property type="component" value="Unassembled WGS sequence"/>
</dbReference>
<feature type="domain" description="Peptidase A1" evidence="1">
    <location>
        <begin position="116"/>
        <end position="477"/>
    </location>
</feature>
<organism evidence="2 3">
    <name type="scientific">Mycena indigotica</name>
    <dbReference type="NCBI Taxonomy" id="2126181"/>
    <lineage>
        <taxon>Eukaryota</taxon>
        <taxon>Fungi</taxon>
        <taxon>Dikarya</taxon>
        <taxon>Basidiomycota</taxon>
        <taxon>Agaricomycotina</taxon>
        <taxon>Agaricomycetes</taxon>
        <taxon>Agaricomycetidae</taxon>
        <taxon>Agaricales</taxon>
        <taxon>Marasmiineae</taxon>
        <taxon>Mycenaceae</taxon>
        <taxon>Mycena</taxon>
    </lineage>
</organism>
<proteinExistence type="predicted"/>
<dbReference type="OrthoDB" id="3052489at2759"/>
<evidence type="ECO:0000259" key="1">
    <source>
        <dbReference type="PROSITE" id="PS51767"/>
    </source>
</evidence>
<dbReference type="GeneID" id="59345803"/>
<dbReference type="Gene3D" id="2.40.70.10">
    <property type="entry name" value="Acid Proteases"/>
    <property type="match status" value="1"/>
</dbReference>
<protein>
    <recommendedName>
        <fullName evidence="1">Peptidase A1 domain-containing protein</fullName>
    </recommendedName>
</protein>
<name>A0A8H6W2X8_9AGAR</name>
<dbReference type="InterPro" id="IPR033121">
    <property type="entry name" value="PEPTIDASE_A1"/>
</dbReference>
<dbReference type="SUPFAM" id="SSF50630">
    <property type="entry name" value="Acid proteases"/>
    <property type="match status" value="1"/>
</dbReference>
<sequence length="495" mass="54597">MAQPKLDGFWLKILYAHSNMTTVAEEIKYARLRVAANYGLAPLEEQSDSESLVADSDSADAHALGSSSLELPVDERILPEPQYRRPPYTFQLNPMGIGHRTGLGDDIAASPSAVMTFGREDGISPEQRLRFLVDLGSNAFWAASAEITGSDDQYLPFRGRFGAFHDLWGYRNPRNRETVISTMTDEFCSGCADGKEGQAVYRLHRDRIYFKHADDWSKAETLPVVFGVAHDVSEGRLQTIPADGILPLGRRMSFDPNEGYSFLGQIAPHLEHPELTMYFTKTGNPTGAILLGKCTKVAHEKAGLFGPWHDDIPLIGDLHWALEANLKKVDDEVHQTNTRLAQNGIVFDSDSTFTFLEDLLFHKIYKEHRLEYDPAVEAWTISADTISGVPLPSVEIQLGPATQGDSRYFPFPVLYLRPAGAAAPPAGPGRVVCAIQPLSQLSTDEGAPEVLGITALTHLAVKLRFPDVADRRCDRLAWRTKPADCGALAPRGAWE</sequence>
<dbReference type="AlphaFoldDB" id="A0A8H6W2X8"/>
<keyword evidence="3" id="KW-1185">Reference proteome</keyword>
<gene>
    <name evidence="2" type="ORF">MIND_00656000</name>
</gene>
<dbReference type="PROSITE" id="PS51767">
    <property type="entry name" value="PEPTIDASE_A1"/>
    <property type="match status" value="1"/>
</dbReference>
<reference evidence="2" key="1">
    <citation type="submission" date="2020-05" db="EMBL/GenBank/DDBJ databases">
        <title>Mycena genomes resolve the evolution of fungal bioluminescence.</title>
        <authorList>
            <person name="Tsai I.J."/>
        </authorList>
    </citation>
    <scope>NUCLEOTIDE SEQUENCE</scope>
    <source>
        <strain evidence="2">171206Taipei</strain>
    </source>
</reference>
<dbReference type="RefSeq" id="XP_037218931.1">
    <property type="nucleotide sequence ID" value="XM_037363287.1"/>
</dbReference>
<dbReference type="EMBL" id="JACAZF010000006">
    <property type="protein sequence ID" value="KAF7300931.1"/>
    <property type="molecule type" value="Genomic_DNA"/>
</dbReference>